<comment type="caution">
    <text evidence="1">The sequence shown here is derived from an EMBL/GenBank/DDBJ whole genome shotgun (WGS) entry which is preliminary data.</text>
</comment>
<organism evidence="1 2">
    <name type="scientific">Malus baccata</name>
    <name type="common">Siberian crab apple</name>
    <name type="synonym">Pyrus baccata</name>
    <dbReference type="NCBI Taxonomy" id="106549"/>
    <lineage>
        <taxon>Eukaryota</taxon>
        <taxon>Viridiplantae</taxon>
        <taxon>Streptophyta</taxon>
        <taxon>Embryophyta</taxon>
        <taxon>Tracheophyta</taxon>
        <taxon>Spermatophyta</taxon>
        <taxon>Magnoliopsida</taxon>
        <taxon>eudicotyledons</taxon>
        <taxon>Gunneridae</taxon>
        <taxon>Pentapetalae</taxon>
        <taxon>rosids</taxon>
        <taxon>fabids</taxon>
        <taxon>Rosales</taxon>
        <taxon>Rosaceae</taxon>
        <taxon>Amygdaloideae</taxon>
        <taxon>Maleae</taxon>
        <taxon>Malus</taxon>
    </lineage>
</organism>
<keyword evidence="2" id="KW-1185">Reference proteome</keyword>
<protein>
    <submittedName>
        <fullName evidence="1">Uncharacterized protein</fullName>
    </submittedName>
</protein>
<dbReference type="PANTHER" id="PTHR46086:SF3">
    <property type="entry name" value="TRIACYLGLYCEROL LIPASE OBL1"/>
    <property type="match status" value="1"/>
</dbReference>
<gene>
    <name evidence="1" type="ORF">C1H46_001865</name>
</gene>
<dbReference type="InterPro" id="IPR044819">
    <property type="entry name" value="OBL-like"/>
</dbReference>
<name>A0A540NN73_MALBA</name>
<dbReference type="EMBL" id="VIEB01000019">
    <property type="protein sequence ID" value="TQE12474.1"/>
    <property type="molecule type" value="Genomic_DNA"/>
</dbReference>
<reference evidence="1 2" key="1">
    <citation type="journal article" date="2019" name="G3 (Bethesda)">
        <title>Sequencing of a Wild Apple (Malus baccata) Genome Unravels the Differences Between Cultivated and Wild Apple Species Regarding Disease Resistance and Cold Tolerance.</title>
        <authorList>
            <person name="Chen X."/>
        </authorList>
    </citation>
    <scope>NUCLEOTIDE SEQUENCE [LARGE SCALE GENOMIC DNA]</scope>
    <source>
        <strain evidence="2">cv. Shandingzi</strain>
        <tissue evidence="1">Leaves</tissue>
    </source>
</reference>
<evidence type="ECO:0000313" key="1">
    <source>
        <dbReference type="EMBL" id="TQE12474.1"/>
    </source>
</evidence>
<dbReference type="PANTHER" id="PTHR46086">
    <property type="entry name" value="ALPHA/BETA-HYDROLASES SUPERFAMILY PROTEIN"/>
    <property type="match status" value="1"/>
</dbReference>
<proteinExistence type="predicted"/>
<accession>A0A540NN73</accession>
<sequence>MRYLIPGYLNVAWELIRSVATGYTHGPEYREGWFSIFVRMTGLLFPGTLSHSLTDYINSVKLGKGHIVRMSKIHEVVI</sequence>
<dbReference type="Proteomes" id="UP000315295">
    <property type="component" value="Unassembled WGS sequence"/>
</dbReference>
<evidence type="ECO:0000313" key="2">
    <source>
        <dbReference type="Proteomes" id="UP000315295"/>
    </source>
</evidence>
<dbReference type="AlphaFoldDB" id="A0A540NN73"/>
<dbReference type="GO" id="GO:0006629">
    <property type="term" value="P:lipid metabolic process"/>
    <property type="evidence" value="ECO:0007669"/>
    <property type="project" value="InterPro"/>
</dbReference>
<dbReference type="GO" id="GO:0004806">
    <property type="term" value="F:triacylglycerol lipase activity"/>
    <property type="evidence" value="ECO:0007669"/>
    <property type="project" value="InterPro"/>
</dbReference>
<dbReference type="STRING" id="106549.A0A540NN73"/>